<keyword evidence="4" id="KW-1185">Reference proteome</keyword>
<dbReference type="Proteomes" id="UP000234503">
    <property type="component" value="Unassembled WGS sequence"/>
</dbReference>
<evidence type="ECO:0000313" key="3">
    <source>
        <dbReference type="EMBL" id="PLR30418.1"/>
    </source>
</evidence>
<proteinExistence type="predicted"/>
<dbReference type="InterPro" id="IPR052573">
    <property type="entry name" value="DnaJ_C_subfamily_28"/>
</dbReference>
<feature type="domain" description="DnaJ homologue subfamily C member 28 conserved" evidence="2">
    <location>
        <begin position="7"/>
        <end position="73"/>
    </location>
</feature>
<evidence type="ECO:0000313" key="4">
    <source>
        <dbReference type="Proteomes" id="UP000234503"/>
    </source>
</evidence>
<comment type="caution">
    <text evidence="3">The sequence shown here is derived from an EMBL/GenBank/DDBJ whole genome shotgun (WGS) entry which is preliminary data.</text>
</comment>
<dbReference type="OrthoDB" id="9798476at2"/>
<dbReference type="NCBIfam" id="NF007572">
    <property type="entry name" value="PRK10203.1"/>
    <property type="match status" value="1"/>
</dbReference>
<dbReference type="InterPro" id="IPR018961">
    <property type="entry name" value="DnaJ_homolog_subfam-C_membr-28"/>
</dbReference>
<dbReference type="PANTHER" id="PTHR39158:SF1">
    <property type="entry name" value="DNAJ HOMOLOG SUBFAMILY C MEMBER 28"/>
    <property type="match status" value="1"/>
</dbReference>
<protein>
    <recommendedName>
        <fullName evidence="2">DnaJ homologue subfamily C member 28 conserved domain-containing protein</fullName>
    </recommendedName>
</protein>
<dbReference type="AlphaFoldDB" id="A0A2N5DUH6"/>
<dbReference type="PANTHER" id="PTHR39158">
    <property type="entry name" value="OS08G0560600 PROTEIN"/>
    <property type="match status" value="1"/>
</dbReference>
<gene>
    <name evidence="3" type="ORF">CYR32_18920</name>
</gene>
<organism evidence="3 4">
    <name type="scientific">Chimaeribacter coloradensis</name>
    <dbReference type="NCBI Taxonomy" id="2060068"/>
    <lineage>
        <taxon>Bacteria</taxon>
        <taxon>Pseudomonadati</taxon>
        <taxon>Pseudomonadota</taxon>
        <taxon>Gammaproteobacteria</taxon>
        <taxon>Enterobacterales</taxon>
        <taxon>Yersiniaceae</taxon>
        <taxon>Chimaeribacter</taxon>
    </lineage>
</organism>
<sequence length="121" mass="13825">MWLIDEMVEKRLREAEEKGEFDNLPGAGKPLMLDDDSGVPAELRTAYRLLKNSGFLPPELQDRKEALQLAELLHEIDKNSPDYASASQRLKVLELRLQQAGMNTAFLKGHYKEKLASKMKR</sequence>
<dbReference type="Pfam" id="PF09350">
    <property type="entry name" value="DJC28_CD"/>
    <property type="match status" value="1"/>
</dbReference>
<accession>A0A2N5DUH6</accession>
<dbReference type="RefSeq" id="WP_101826677.1">
    <property type="nucleotide sequence ID" value="NZ_PJZH01000031.1"/>
</dbReference>
<evidence type="ECO:0000259" key="2">
    <source>
        <dbReference type="Pfam" id="PF09350"/>
    </source>
</evidence>
<name>A0A2N5DUH6_9GAMM</name>
<dbReference type="EMBL" id="PJZH01000031">
    <property type="protein sequence ID" value="PLR30418.1"/>
    <property type="molecule type" value="Genomic_DNA"/>
</dbReference>
<reference evidence="3 4" key="1">
    <citation type="submission" date="2017-12" db="EMBL/GenBank/DDBJ databases">
        <title>Characterization of six clinical isolates of Enterochimera gen. nov., a novel genus of the Yersiniaciae family and the three species Enterochimera arupensis sp. nov., Enterochimera coloradensis sp. nov, and Enterochimera californica sp. nov.</title>
        <authorList>
            <person name="Rossi A."/>
            <person name="Fisher M."/>
        </authorList>
    </citation>
    <scope>NUCLEOTIDE SEQUENCE [LARGE SCALE GENOMIC DNA]</scope>
    <source>
        <strain evidence="4">2016-Iso4</strain>
    </source>
</reference>
<evidence type="ECO:0000256" key="1">
    <source>
        <dbReference type="SAM" id="MobiDB-lite"/>
    </source>
</evidence>
<feature type="region of interest" description="Disordered" evidence="1">
    <location>
        <begin position="16"/>
        <end position="35"/>
    </location>
</feature>